<accession>A0A809WWN1</accession>
<dbReference type="AlphaFoldDB" id="A0A809WWN1"/>
<name>A0A809WWN1_9BRAD</name>
<evidence type="ECO:0000256" key="1">
    <source>
        <dbReference type="SAM" id="MobiDB-lite"/>
    </source>
</evidence>
<protein>
    <submittedName>
        <fullName evidence="2">Uncharacterized protein</fullName>
    </submittedName>
</protein>
<evidence type="ECO:0000313" key="2">
    <source>
        <dbReference type="EMBL" id="BCE19782.1"/>
    </source>
</evidence>
<sequence>MLPRDRLIAAIHCELADAIREQLLEGPARHFLIDWQAAYTITLKGNETGTLAADANKFPVPFDRAASSVLISAGADVKGTANRTAVLKFSLNVVDIDLRAAPCAEAQATGTHPFLRGNLGFGQWLNEALDTSLSDGFIAKHPDRLTSIGHTFQFVVLATAGINPTFTIAPRPVTINPSVGVSREEDNSVDVVLAKRSSGGGGSTTVSKVKTPEQTTKVDGYRRENEQARQRIAEADALLGSPEGQRLAQLQTQIRGREAAISGVGGSVRPGLAGPNSLDLPNDLATPLQEKARRDFSELQGLKEEFAISGGANFEQQQKDRNEAERRISENQSKIQAIEADQKGVRVTRAPAAQLPPSENSNIAATQLQLTLERVIGNKLNGF</sequence>
<feature type="compositionally biased region" description="Basic and acidic residues" evidence="1">
    <location>
        <begin position="317"/>
        <end position="327"/>
    </location>
</feature>
<feature type="region of interest" description="Disordered" evidence="1">
    <location>
        <begin position="195"/>
        <end position="217"/>
    </location>
</feature>
<proteinExistence type="predicted"/>
<organism evidence="2">
    <name type="scientific">Bradyrhizobium diazoefficiens</name>
    <dbReference type="NCBI Taxonomy" id="1355477"/>
    <lineage>
        <taxon>Bacteria</taxon>
        <taxon>Pseudomonadati</taxon>
        <taxon>Pseudomonadota</taxon>
        <taxon>Alphaproteobacteria</taxon>
        <taxon>Hyphomicrobiales</taxon>
        <taxon>Nitrobacteraceae</taxon>
        <taxon>Bradyrhizobium</taxon>
    </lineage>
</organism>
<feature type="region of interest" description="Disordered" evidence="1">
    <location>
        <begin position="308"/>
        <end position="327"/>
    </location>
</feature>
<dbReference type="EMBL" id="AP023091">
    <property type="protein sequence ID" value="BCE19782.1"/>
    <property type="molecule type" value="Genomic_DNA"/>
</dbReference>
<reference evidence="2" key="1">
    <citation type="submission" date="2020-05" db="EMBL/GenBank/DDBJ databases">
        <title>Complete genome sequence of Bradyrhizobium diazoefficiens XF1 isolated from soybean nodule.</title>
        <authorList>
            <person name="Noda R."/>
            <person name="Kakizaki K."/>
            <person name="Minamisawa K."/>
        </authorList>
    </citation>
    <scope>NUCLEOTIDE SEQUENCE</scope>
    <source>
        <strain evidence="2">XF1</strain>
    </source>
</reference>
<gene>
    <name evidence="2" type="ORF">XF1B_24630</name>
</gene>